<dbReference type="Pfam" id="PF13424">
    <property type="entry name" value="TPR_12"/>
    <property type="match status" value="1"/>
</dbReference>
<dbReference type="GO" id="GO:0005737">
    <property type="term" value="C:cytoplasm"/>
    <property type="evidence" value="ECO:0007669"/>
    <property type="project" value="UniProtKB-SubCell"/>
</dbReference>
<feature type="repeat" description="TPR" evidence="6">
    <location>
        <begin position="387"/>
        <end position="420"/>
    </location>
</feature>
<dbReference type="Pfam" id="PF13181">
    <property type="entry name" value="TPR_8"/>
    <property type="match status" value="2"/>
</dbReference>
<accession>A0A4Z0A679</accession>
<dbReference type="FunFam" id="1.10.260.100:FF:000004">
    <property type="entry name" value="Putative stress-induced-phosphoprotein 1"/>
    <property type="match status" value="1"/>
</dbReference>
<dbReference type="GO" id="GO:0051879">
    <property type="term" value="F:Hsp90 protein binding"/>
    <property type="evidence" value="ECO:0007669"/>
    <property type="project" value="TreeGrafter"/>
</dbReference>
<feature type="repeat" description="TPR" evidence="6">
    <location>
        <begin position="4"/>
        <end position="37"/>
    </location>
</feature>
<dbReference type="InterPro" id="IPR006636">
    <property type="entry name" value="STI1_HS-bd"/>
</dbReference>
<evidence type="ECO:0000256" key="4">
    <source>
        <dbReference type="ARBA" id="ARBA00022803"/>
    </source>
</evidence>
<sequence>MSSVDELKAQGNKAFSAKDYDRAIELFSKALELDQSNFVLWSNRSAAKAGKRDYEAALEDAEQCIKVNPSWSKGFARKGAALHGQRRYDQAIEAYEAGLKLEDSPALKKGLEEVKAAKAADERGEGAEAMGLGKMFGDPNLIGKLATNPRTQKHLADPNFVQMLQAMQKNPSMANNFLQSDPRMIDVLGVLMGIDMQGFTRPEGSEELPPGVPGASASTSSPKPTSPSPQPKASTSTPPKPKDADAHAKKAAEAEKKLGSEAYKKREFEAAANHFEKAWELWPKDITFLTNLAAVYFEQSDYDKTIQTCEKAVEDGRELHADYKLVAKAYGRIGSAYLRKNDLETAVRFFEKSLTEHRTPDILNKLRDAQKAKTEADRQAYIDPEKAEVAREEGNKLFKDGDFAGAVKAYSESIKRNPSDPRGYNNRALAYTKLVAFPEALKDAEEATKVDPTFVKAYIRKSNVLFAMRDHNKALEAAQEATEHDNEGKHTAEIQSLMIKIQQALMQQRAGESEQETLERAMRDPEVAGIMNDPVMQSILQQAQSNPQALQDHMKNPGVRTKIQKLINAGIIRTR</sequence>
<dbReference type="EMBL" id="SFCI01000101">
    <property type="protein sequence ID" value="TFY82522.1"/>
    <property type="molecule type" value="Genomic_DNA"/>
</dbReference>
<dbReference type="FunFam" id="1.25.40.10:FF:000027">
    <property type="entry name" value="stress-induced-phosphoprotein 1 isoform X1"/>
    <property type="match status" value="1"/>
</dbReference>
<dbReference type="OrthoDB" id="2423701at2759"/>
<comment type="subcellular location">
    <subcellularLocation>
        <location evidence="1">Cytoplasm</location>
    </subcellularLocation>
</comment>
<keyword evidence="4 6" id="KW-0802">TPR repeat</keyword>
<dbReference type="SMART" id="SM00727">
    <property type="entry name" value="STI1"/>
    <property type="match status" value="2"/>
</dbReference>
<dbReference type="InterPro" id="IPR041243">
    <property type="entry name" value="STI1/HOP_DP"/>
</dbReference>
<dbReference type="PROSITE" id="PS50005">
    <property type="entry name" value="TPR"/>
    <property type="match status" value="4"/>
</dbReference>
<comment type="caution">
    <text evidence="9">The sequence shown here is derived from an EMBL/GenBank/DDBJ whole genome shotgun (WGS) entry which is preliminary data.</text>
</comment>
<dbReference type="Gene3D" id="1.10.260.100">
    <property type="match status" value="2"/>
</dbReference>
<feature type="repeat" description="TPR" evidence="6">
    <location>
        <begin position="327"/>
        <end position="360"/>
    </location>
</feature>
<feature type="region of interest" description="Disordered" evidence="7">
    <location>
        <begin position="199"/>
        <end position="254"/>
    </location>
</feature>
<gene>
    <name evidence="9" type="ORF">EWM64_g1492</name>
</gene>
<evidence type="ECO:0000256" key="5">
    <source>
        <dbReference type="ARBA" id="ARBA00064323"/>
    </source>
</evidence>
<feature type="domain" description="STI1" evidence="8">
    <location>
        <begin position="148"/>
        <end position="188"/>
    </location>
</feature>
<dbReference type="InterPro" id="IPR011990">
    <property type="entry name" value="TPR-like_helical_dom_sf"/>
</dbReference>
<dbReference type="GO" id="GO:0042030">
    <property type="term" value="F:ATPase inhibitor activity"/>
    <property type="evidence" value="ECO:0007669"/>
    <property type="project" value="UniProtKB-ARBA"/>
</dbReference>
<evidence type="ECO:0000256" key="2">
    <source>
        <dbReference type="ARBA" id="ARBA00022490"/>
    </source>
</evidence>
<evidence type="ECO:0000256" key="1">
    <source>
        <dbReference type="ARBA" id="ARBA00004496"/>
    </source>
</evidence>
<dbReference type="STRING" id="135208.A0A4Z0A679"/>
<evidence type="ECO:0000256" key="3">
    <source>
        <dbReference type="ARBA" id="ARBA00022737"/>
    </source>
</evidence>
<protein>
    <recommendedName>
        <fullName evidence="8">STI1 domain-containing protein</fullName>
    </recommendedName>
</protein>
<dbReference type="FunFam" id="1.10.260.100:FF:000002">
    <property type="entry name" value="Stress-induced-phosphoprotein 1 (Hsp70/Hsp90-organizing)"/>
    <property type="match status" value="1"/>
</dbReference>
<dbReference type="FunFam" id="1.25.40.10:FF:000010">
    <property type="entry name" value="Stress-induced phosphoprotein 1"/>
    <property type="match status" value="1"/>
</dbReference>
<dbReference type="SUPFAM" id="SSF48452">
    <property type="entry name" value="TPR-like"/>
    <property type="match status" value="3"/>
</dbReference>
<comment type="subunit">
    <text evidence="5">Part of a larger complex that includes HSP70, HSP90, and immunophilins.</text>
</comment>
<evidence type="ECO:0000256" key="6">
    <source>
        <dbReference type="PROSITE-ProRule" id="PRU00339"/>
    </source>
</evidence>
<name>A0A4Z0A679_9AGAM</name>
<dbReference type="PANTHER" id="PTHR22904">
    <property type="entry name" value="TPR REPEAT CONTAINING PROTEIN"/>
    <property type="match status" value="1"/>
</dbReference>
<keyword evidence="3" id="KW-0677">Repeat</keyword>
<dbReference type="Pfam" id="PF17830">
    <property type="entry name" value="STI1-HOP_DP"/>
    <property type="match status" value="2"/>
</dbReference>
<dbReference type="SMART" id="SM00028">
    <property type="entry name" value="TPR"/>
    <property type="match status" value="9"/>
</dbReference>
<dbReference type="PANTHER" id="PTHR22904:SF523">
    <property type="entry name" value="STRESS-INDUCED-PHOSPHOPROTEIN 1"/>
    <property type="match status" value="1"/>
</dbReference>
<dbReference type="Pfam" id="PF13414">
    <property type="entry name" value="TPR_11"/>
    <property type="match status" value="1"/>
</dbReference>
<evidence type="ECO:0000259" key="8">
    <source>
        <dbReference type="SMART" id="SM00727"/>
    </source>
</evidence>
<dbReference type="InterPro" id="IPR019734">
    <property type="entry name" value="TPR_rpt"/>
</dbReference>
<evidence type="ECO:0000313" key="10">
    <source>
        <dbReference type="Proteomes" id="UP000298061"/>
    </source>
</evidence>
<feature type="repeat" description="TPR" evidence="6">
    <location>
        <begin position="252"/>
        <end position="285"/>
    </location>
</feature>
<reference evidence="9 10" key="1">
    <citation type="submission" date="2019-02" db="EMBL/GenBank/DDBJ databases">
        <title>Genome sequencing of the rare red list fungi Hericium alpestre (H. flagellum).</title>
        <authorList>
            <person name="Buettner E."/>
            <person name="Kellner H."/>
        </authorList>
    </citation>
    <scope>NUCLEOTIDE SEQUENCE [LARGE SCALE GENOMIC DNA]</scope>
    <source>
        <strain evidence="9 10">DSM 108284</strain>
    </source>
</reference>
<evidence type="ECO:0000256" key="7">
    <source>
        <dbReference type="SAM" id="MobiDB-lite"/>
    </source>
</evidence>
<proteinExistence type="predicted"/>
<dbReference type="FunFam" id="1.25.40.10:FF:000020">
    <property type="entry name" value="Stress-induced phosphoprotein 1"/>
    <property type="match status" value="1"/>
</dbReference>
<dbReference type="Proteomes" id="UP000298061">
    <property type="component" value="Unassembled WGS sequence"/>
</dbReference>
<evidence type="ECO:0000313" key="9">
    <source>
        <dbReference type="EMBL" id="TFY82522.1"/>
    </source>
</evidence>
<feature type="domain" description="STI1" evidence="8">
    <location>
        <begin position="524"/>
        <end position="563"/>
    </location>
</feature>
<organism evidence="9 10">
    <name type="scientific">Hericium alpestre</name>
    <dbReference type="NCBI Taxonomy" id="135208"/>
    <lineage>
        <taxon>Eukaryota</taxon>
        <taxon>Fungi</taxon>
        <taxon>Dikarya</taxon>
        <taxon>Basidiomycota</taxon>
        <taxon>Agaricomycotina</taxon>
        <taxon>Agaricomycetes</taxon>
        <taxon>Russulales</taxon>
        <taxon>Hericiaceae</taxon>
        <taxon>Hericium</taxon>
    </lineage>
</organism>
<dbReference type="Gene3D" id="1.25.40.10">
    <property type="entry name" value="Tetratricopeptide repeat domain"/>
    <property type="match status" value="3"/>
</dbReference>
<dbReference type="AlphaFoldDB" id="A0A4Z0A679"/>
<feature type="compositionally biased region" description="Basic and acidic residues" evidence="7">
    <location>
        <begin position="240"/>
        <end position="254"/>
    </location>
</feature>
<keyword evidence="2" id="KW-0963">Cytoplasm</keyword>
<keyword evidence="10" id="KW-1185">Reference proteome</keyword>